<name>A0ABT6DI86_9BACT</name>
<comment type="caution">
    <text evidence="2">The sequence shown here is derived from an EMBL/GenBank/DDBJ whole genome shotgun (WGS) entry which is preliminary data.</text>
</comment>
<keyword evidence="1" id="KW-0812">Transmembrane</keyword>
<feature type="transmembrane region" description="Helical" evidence="1">
    <location>
        <begin position="14"/>
        <end position="31"/>
    </location>
</feature>
<feature type="transmembrane region" description="Helical" evidence="1">
    <location>
        <begin position="209"/>
        <end position="242"/>
    </location>
</feature>
<feature type="transmembrane region" description="Helical" evidence="1">
    <location>
        <begin position="183"/>
        <end position="202"/>
    </location>
</feature>
<dbReference type="Proteomes" id="UP001152321">
    <property type="component" value="Unassembled WGS sequence"/>
</dbReference>
<evidence type="ECO:0008006" key="4">
    <source>
        <dbReference type="Google" id="ProtNLM"/>
    </source>
</evidence>
<reference evidence="2" key="1">
    <citation type="submission" date="2022-08" db="EMBL/GenBank/DDBJ databases">
        <title>Novel Bdellovibrio Species Isolated from Svalbard: Designation Bdellovibrio svalbardensis.</title>
        <authorList>
            <person name="Mitchell R.J."/>
            <person name="Choi S.Y."/>
        </authorList>
    </citation>
    <scope>NUCLEOTIDE SEQUENCE</scope>
    <source>
        <strain evidence="2">PAP01</strain>
    </source>
</reference>
<keyword evidence="3" id="KW-1185">Reference proteome</keyword>
<feature type="transmembrane region" description="Helical" evidence="1">
    <location>
        <begin position="57"/>
        <end position="78"/>
    </location>
</feature>
<protein>
    <recommendedName>
        <fullName evidence="4">HTTM domain-containing protein</fullName>
    </recommendedName>
</protein>
<evidence type="ECO:0000256" key="1">
    <source>
        <dbReference type="SAM" id="Phobius"/>
    </source>
</evidence>
<keyword evidence="1" id="KW-1133">Transmembrane helix</keyword>
<dbReference type="RefSeq" id="WP_277576303.1">
    <property type="nucleotide sequence ID" value="NZ_JANRMI010000001.1"/>
</dbReference>
<organism evidence="2 3">
    <name type="scientific">Bdellovibrio svalbardensis</name>
    <dbReference type="NCBI Taxonomy" id="2972972"/>
    <lineage>
        <taxon>Bacteria</taxon>
        <taxon>Pseudomonadati</taxon>
        <taxon>Bdellovibrionota</taxon>
        <taxon>Bdellovibrionia</taxon>
        <taxon>Bdellovibrionales</taxon>
        <taxon>Pseudobdellovibrionaceae</taxon>
        <taxon>Bdellovibrio</taxon>
    </lineage>
</organism>
<gene>
    <name evidence="2" type="ORF">NWE73_00475</name>
</gene>
<keyword evidence="1" id="KW-0472">Membrane</keyword>
<proteinExistence type="predicted"/>
<evidence type="ECO:0000313" key="2">
    <source>
        <dbReference type="EMBL" id="MDG0814818.1"/>
    </source>
</evidence>
<evidence type="ECO:0000313" key="3">
    <source>
        <dbReference type="Proteomes" id="UP001152321"/>
    </source>
</evidence>
<feature type="transmembrane region" description="Helical" evidence="1">
    <location>
        <begin position="106"/>
        <end position="122"/>
    </location>
</feature>
<sequence>MSFKQVTAYLEKNSLRLFYMFLGAAVLLRLLDDVLLGRWGIHAGAIFPYRHPGYFPLYGTTGLLLEWALALTGGVLLFTNEKRKGAFFAAIAMSLSLSQMMQNQKILLWIVLWIVALTDLGKNIPARKFLKWQIVLVYTFGALSKIFDQFVTGETLHIIALRQMETTTGLQKFLWSPLLNSGFSTMVSYAVIALELLIPLLFIRKKEWAWFFVLVLHGGFVVMMKDLSSFTFSMFALASLYYCPDVMMTDEDLIQPVNEPG</sequence>
<dbReference type="EMBL" id="JANRMI010000001">
    <property type="protein sequence ID" value="MDG0814818.1"/>
    <property type="molecule type" value="Genomic_DNA"/>
</dbReference>
<accession>A0ABT6DI86</accession>